<evidence type="ECO:0000256" key="8">
    <source>
        <dbReference type="ARBA" id="ARBA00023242"/>
    </source>
</evidence>
<keyword evidence="6 10" id="KW-0347">Helicase</keyword>
<dbReference type="SMART" id="SM00382">
    <property type="entry name" value="AAA"/>
    <property type="match status" value="1"/>
</dbReference>
<dbReference type="InterPro" id="IPR031327">
    <property type="entry name" value="MCM"/>
</dbReference>
<comment type="subunit">
    <text evidence="10">Component of the MCM2-7 complex.</text>
</comment>
<dbReference type="PRINTS" id="PR01657">
    <property type="entry name" value="MCMFAMILY"/>
</dbReference>
<dbReference type="Gene3D" id="3.40.50.300">
    <property type="entry name" value="P-loop containing nucleotide triphosphate hydrolases"/>
    <property type="match status" value="1"/>
</dbReference>
<sequence>MRLFNLSLAKEIINDSTNIIPLIEDLIKEVTQKNVKFGINGSFGEYKLSPRTLSSLYLGKLICVEGIITSCSICRPKIIKSVHFNNYKSSFVQKEYRDSTMITKLPITNTVYPTRDTDGSILSTEYGMSEYIDYQTINLQEMPENAPCGQLPRSVECILSHDLVDTIKPGDRVKVYGIYKSLCFASTEFPNKFKNILIANNIEQFKKRKTEEFIKGDFNINNVHKFIAPSIWGHDNIKKALALMLVGGNEVIMKNGSKIRGDINILLIGDPSTAKSQLLRFIYNFNEISVATTGKGSSGVGLTAAVVIDKDTGDKRLEAGAMVLADRGIVCIDEFDKMNELDRVAIHEVMEQQTVTISKAGIHTTLNARCSVLAAANPIFGIYKEDRKPSENIKLPESIMTRFDLIFVVLDKNDTSTDTLISDHVVKMHSSFAI</sequence>
<keyword evidence="8 10" id="KW-0539">Nucleus</keyword>
<proteinExistence type="inferred from homology"/>
<dbReference type="VEuPathDB" id="MicrosporidiaDB:NAPIS_ORF00389"/>
<evidence type="ECO:0000256" key="5">
    <source>
        <dbReference type="ARBA" id="ARBA00022801"/>
    </source>
</evidence>
<keyword evidence="5 10" id="KW-0378">Hydrolase</keyword>
<protein>
    <recommendedName>
        <fullName evidence="10">DNA replication licensing factor MCM3</fullName>
        <ecNumber evidence="10">3.6.4.12</ecNumber>
    </recommendedName>
</protein>
<comment type="function">
    <text evidence="10">Acts as component of the MCM2-7 complex (MCM complex) which is the replicative helicase essential for 'once per cell cycle' DNA replication initiation and elongation in eukaryotic cells. The active ATPase sites in the MCM2-7 ring are formed through the interaction surfaces of two neighboring subunits such that a critical structure of a conserved arginine finger motif is provided in trans relative to the ATP-binding site of the Walker A box of the adjacent subunit. The six ATPase active sites, however, are likely to contribute differentially to the complex helicase activity.</text>
</comment>
<dbReference type="EC" id="3.6.4.12" evidence="10"/>
<dbReference type="GO" id="GO:0043596">
    <property type="term" value="C:nuclear replication fork"/>
    <property type="evidence" value="ECO:0007669"/>
    <property type="project" value="UniProtKB-ARBA"/>
</dbReference>
<organism evidence="12 13">
    <name type="scientific">Vairimorpha apis BRL 01</name>
    <dbReference type="NCBI Taxonomy" id="1037528"/>
    <lineage>
        <taxon>Eukaryota</taxon>
        <taxon>Fungi</taxon>
        <taxon>Fungi incertae sedis</taxon>
        <taxon>Microsporidia</taxon>
        <taxon>Nosematidae</taxon>
        <taxon>Vairimorpha</taxon>
    </lineage>
</organism>
<dbReference type="InterPro" id="IPR012340">
    <property type="entry name" value="NA-bd_OB-fold"/>
</dbReference>
<dbReference type="Gene3D" id="2.20.28.10">
    <property type="match status" value="1"/>
</dbReference>
<evidence type="ECO:0000256" key="6">
    <source>
        <dbReference type="ARBA" id="ARBA00022806"/>
    </source>
</evidence>
<comment type="similarity">
    <text evidence="2 9">Belongs to the MCM family.</text>
</comment>
<feature type="domain" description="MCM C-terminal AAA(+) ATPase" evidence="11">
    <location>
        <begin position="219"/>
        <end position="425"/>
    </location>
</feature>
<dbReference type="Pfam" id="PF17207">
    <property type="entry name" value="MCM_OB"/>
    <property type="match status" value="1"/>
</dbReference>
<dbReference type="PANTHER" id="PTHR11630:SF46">
    <property type="entry name" value="DNA REPLICATION LICENSING FACTOR MCM3-RELATED"/>
    <property type="match status" value="1"/>
</dbReference>
<dbReference type="GO" id="GO:0006271">
    <property type="term" value="P:DNA strand elongation involved in DNA replication"/>
    <property type="evidence" value="ECO:0007669"/>
    <property type="project" value="TreeGrafter"/>
</dbReference>
<dbReference type="AlphaFoldDB" id="T0LCJ7"/>
<dbReference type="HOGENOM" id="CLU_000995_7_2_1"/>
<comment type="catalytic activity">
    <reaction evidence="10">
        <text>ATP + H2O = ADP + phosphate + H(+)</text>
        <dbReference type="Rhea" id="RHEA:13065"/>
        <dbReference type="ChEBI" id="CHEBI:15377"/>
        <dbReference type="ChEBI" id="CHEBI:15378"/>
        <dbReference type="ChEBI" id="CHEBI:30616"/>
        <dbReference type="ChEBI" id="CHEBI:43474"/>
        <dbReference type="ChEBI" id="CHEBI:456216"/>
        <dbReference type="EC" id="3.6.4.12"/>
    </reaction>
</comment>
<dbReference type="EMBL" id="KE647045">
    <property type="protein sequence ID" value="EQB62043.1"/>
    <property type="molecule type" value="Genomic_DNA"/>
</dbReference>
<dbReference type="PROSITE" id="PS00847">
    <property type="entry name" value="MCM_1"/>
    <property type="match status" value="1"/>
</dbReference>
<dbReference type="InterPro" id="IPR001208">
    <property type="entry name" value="MCM_dom"/>
</dbReference>
<dbReference type="GO" id="GO:0005524">
    <property type="term" value="F:ATP binding"/>
    <property type="evidence" value="ECO:0007669"/>
    <property type="project" value="UniProtKB-UniRule"/>
</dbReference>
<evidence type="ECO:0000256" key="10">
    <source>
        <dbReference type="RuleBase" id="RU368061"/>
    </source>
</evidence>
<gene>
    <name evidence="12" type="ORF">NAPIS_ORF00389</name>
</gene>
<keyword evidence="13" id="KW-1185">Reference proteome</keyword>
<keyword evidence="7 9" id="KW-0067">ATP-binding</keyword>
<dbReference type="Proteomes" id="UP000053780">
    <property type="component" value="Unassembled WGS sequence"/>
</dbReference>
<evidence type="ECO:0000313" key="12">
    <source>
        <dbReference type="EMBL" id="EQB62043.1"/>
    </source>
</evidence>
<dbReference type="SMART" id="SM00350">
    <property type="entry name" value="MCM"/>
    <property type="match status" value="1"/>
</dbReference>
<dbReference type="GO" id="GO:0000727">
    <property type="term" value="P:double-strand break repair via break-induced replication"/>
    <property type="evidence" value="ECO:0007669"/>
    <property type="project" value="TreeGrafter"/>
</dbReference>
<dbReference type="PANTHER" id="PTHR11630">
    <property type="entry name" value="DNA REPLICATION LICENSING FACTOR MCM FAMILY MEMBER"/>
    <property type="match status" value="1"/>
</dbReference>
<dbReference type="GO" id="GO:0006279">
    <property type="term" value="P:premeiotic DNA replication"/>
    <property type="evidence" value="ECO:0007669"/>
    <property type="project" value="UniProtKB-ARBA"/>
</dbReference>
<dbReference type="InterPro" id="IPR027417">
    <property type="entry name" value="P-loop_NTPase"/>
</dbReference>
<evidence type="ECO:0000256" key="9">
    <source>
        <dbReference type="RuleBase" id="RU004070"/>
    </source>
</evidence>
<evidence type="ECO:0000256" key="7">
    <source>
        <dbReference type="ARBA" id="ARBA00022840"/>
    </source>
</evidence>
<dbReference type="GO" id="GO:0005656">
    <property type="term" value="C:nuclear pre-replicative complex"/>
    <property type="evidence" value="ECO:0007669"/>
    <property type="project" value="UniProtKB-ARBA"/>
</dbReference>
<evidence type="ECO:0000259" key="11">
    <source>
        <dbReference type="PROSITE" id="PS50051"/>
    </source>
</evidence>
<evidence type="ECO:0000256" key="2">
    <source>
        <dbReference type="ARBA" id="ARBA00008010"/>
    </source>
</evidence>
<dbReference type="Gene3D" id="2.40.50.140">
    <property type="entry name" value="Nucleic acid-binding proteins"/>
    <property type="match status" value="1"/>
</dbReference>
<evidence type="ECO:0000256" key="3">
    <source>
        <dbReference type="ARBA" id="ARBA00022705"/>
    </source>
</evidence>
<dbReference type="InterPro" id="IPR033762">
    <property type="entry name" value="MCM_OB"/>
</dbReference>
<dbReference type="GO" id="GO:1902975">
    <property type="term" value="P:mitotic DNA replication initiation"/>
    <property type="evidence" value="ECO:0007669"/>
    <property type="project" value="TreeGrafter"/>
</dbReference>
<dbReference type="PROSITE" id="PS50051">
    <property type="entry name" value="MCM_2"/>
    <property type="match status" value="1"/>
</dbReference>
<dbReference type="GO" id="GO:0042555">
    <property type="term" value="C:MCM complex"/>
    <property type="evidence" value="ECO:0007669"/>
    <property type="project" value="UniProtKB-UniRule"/>
</dbReference>
<dbReference type="GO" id="GO:0003697">
    <property type="term" value="F:single-stranded DNA binding"/>
    <property type="evidence" value="ECO:0007669"/>
    <property type="project" value="TreeGrafter"/>
</dbReference>
<dbReference type="OrthoDB" id="1882346at2759"/>
<comment type="subcellular location">
    <subcellularLocation>
        <location evidence="1 10">Nucleus</location>
    </subcellularLocation>
</comment>
<reference evidence="12 13" key="1">
    <citation type="journal article" date="2013" name="BMC Genomics">
        <title>Genome sequencing and comparative genomics of honey bee microsporidia, Nosema apis reveal novel insights into host-parasite interactions.</title>
        <authorList>
            <person name="Chen Yp."/>
            <person name="Pettis J.S."/>
            <person name="Zhao Y."/>
            <person name="Liu X."/>
            <person name="Tallon L.J."/>
            <person name="Sadzewicz L.D."/>
            <person name="Li R."/>
            <person name="Zheng H."/>
            <person name="Huang S."/>
            <person name="Zhang X."/>
            <person name="Hamilton M.C."/>
            <person name="Pernal S.F."/>
            <person name="Melathopoulos A.P."/>
            <person name="Yan X."/>
            <person name="Evans J.D."/>
        </authorList>
    </citation>
    <scope>NUCLEOTIDE SEQUENCE [LARGE SCALE GENOMIC DNA]</scope>
    <source>
        <strain evidence="12 13">BRL 01</strain>
    </source>
</reference>
<accession>T0LCJ7</accession>
<evidence type="ECO:0000256" key="1">
    <source>
        <dbReference type="ARBA" id="ARBA00004123"/>
    </source>
</evidence>
<keyword evidence="4 9" id="KW-0547">Nucleotide-binding</keyword>
<dbReference type="SUPFAM" id="SSF50249">
    <property type="entry name" value="Nucleic acid-binding proteins"/>
    <property type="match status" value="1"/>
</dbReference>
<evidence type="ECO:0000256" key="4">
    <source>
        <dbReference type="ARBA" id="ARBA00022741"/>
    </source>
</evidence>
<dbReference type="GO" id="GO:0031261">
    <property type="term" value="C:DNA replication preinitiation complex"/>
    <property type="evidence" value="ECO:0007669"/>
    <property type="project" value="UniProtKB-ARBA"/>
</dbReference>
<dbReference type="GO" id="GO:0017116">
    <property type="term" value="F:single-stranded DNA helicase activity"/>
    <property type="evidence" value="ECO:0007669"/>
    <property type="project" value="TreeGrafter"/>
</dbReference>
<evidence type="ECO:0000313" key="13">
    <source>
        <dbReference type="Proteomes" id="UP000053780"/>
    </source>
</evidence>
<dbReference type="PRINTS" id="PR01659">
    <property type="entry name" value="MCMPROTEIN3"/>
</dbReference>
<dbReference type="InterPro" id="IPR003593">
    <property type="entry name" value="AAA+_ATPase"/>
</dbReference>
<keyword evidence="9" id="KW-0238">DNA-binding</keyword>
<dbReference type="GO" id="GO:0016787">
    <property type="term" value="F:hydrolase activity"/>
    <property type="evidence" value="ECO:0007669"/>
    <property type="project" value="UniProtKB-KW"/>
</dbReference>
<dbReference type="Pfam" id="PF00493">
    <property type="entry name" value="MCM"/>
    <property type="match status" value="1"/>
</dbReference>
<dbReference type="InterPro" id="IPR018525">
    <property type="entry name" value="MCM_CS"/>
</dbReference>
<keyword evidence="3 10" id="KW-0235">DNA replication</keyword>
<dbReference type="InterPro" id="IPR008046">
    <property type="entry name" value="Mcm3"/>
</dbReference>
<name>T0LCJ7_9MICR</name>
<dbReference type="SUPFAM" id="SSF52540">
    <property type="entry name" value="P-loop containing nucleoside triphosphate hydrolases"/>
    <property type="match status" value="1"/>
</dbReference>